<feature type="domain" description="Glycosyltransferase 2-like" evidence="1">
    <location>
        <begin position="358"/>
        <end position="536"/>
    </location>
</feature>
<evidence type="ECO:0000313" key="2">
    <source>
        <dbReference type="EMBL" id="MSS14603.1"/>
    </source>
</evidence>
<dbReference type="EMBL" id="VULZ01000005">
    <property type="protein sequence ID" value="MSS14603.1"/>
    <property type="molecule type" value="Genomic_DNA"/>
</dbReference>
<feature type="domain" description="Glycosyltransferase 2-like" evidence="1">
    <location>
        <begin position="80"/>
        <end position="184"/>
    </location>
</feature>
<dbReference type="PANTHER" id="PTHR43179:SF7">
    <property type="entry name" value="RHAMNOSYLTRANSFERASE WBBL"/>
    <property type="match status" value="1"/>
</dbReference>
<dbReference type="GO" id="GO:0016757">
    <property type="term" value="F:glycosyltransferase activity"/>
    <property type="evidence" value="ECO:0007669"/>
    <property type="project" value="UniProtKB-KW"/>
</dbReference>
<dbReference type="InterPro" id="IPR029044">
    <property type="entry name" value="Nucleotide-diphossugar_trans"/>
</dbReference>
<dbReference type="Gene3D" id="3.90.550.10">
    <property type="entry name" value="Spore Coat Polysaccharide Biosynthesis Protein SpsA, Chain A"/>
    <property type="match status" value="2"/>
</dbReference>
<gene>
    <name evidence="2" type="ORF">FYJ35_06040</name>
</gene>
<evidence type="ECO:0000313" key="3">
    <source>
        <dbReference type="Proteomes" id="UP000481852"/>
    </source>
</evidence>
<dbReference type="CDD" id="cd04184">
    <property type="entry name" value="GT2_RfbC_Mx_like"/>
    <property type="match status" value="1"/>
</dbReference>
<dbReference type="Proteomes" id="UP000481852">
    <property type="component" value="Unassembled WGS sequence"/>
</dbReference>
<dbReference type="CDD" id="cd04186">
    <property type="entry name" value="GT_2_like_c"/>
    <property type="match status" value="1"/>
</dbReference>
<comment type="caution">
    <text evidence="2">The sequence shown here is derived from an EMBL/GenBank/DDBJ whole genome shotgun (WGS) entry which is preliminary data.</text>
</comment>
<sequence length="629" mass="71833">MDSMLRKFKPYYIRKAFRYLRHYGLHDFAVRVQERLAPEHVPYSPWFEKRRANGEELAAQRREAEAYLRSGKKEQEPLFSVIVPIYRTPERYLQEMAQSVLSQSFPDFELILVNASPDDRRCSASLRVLEEKDRRVRVLALSENQGIAQNTNAGLFSARGDYVCFMDHDDRIEPDALYHAWKAIVSACGAGRKEPLLLYTDEDKIRDDGKGGEEHFQPHFKPDFNLDLLRSNNYICHFLIVKTSIAREAGGFDSMYDGAQDYDFILRCTDLIRAQCGCGYGREAQPGIVHIPRVLYAWRVHEQSTADNPESKSYAYDAGRRALLAHLDRCGEKGDVVVSPDFGFYRIRYREEVHPLVSIIIPNHEQREVLQKCIDAIHAHTDYDRYEVIVVENNSTSREILSYYKSIQGNDHVRVVRWKGASFNFSSVCNKGADQAHGTYLVFMNNDVEVKDGWLTELLSVCERPGVGAAGSKLFYPDGKIQSAGVVIGIGQVAGSLFTGMNGAFGGYLHKASLMQDLSAVTGALMMVRREIFEQVGGFRKELAVAFNDVDLCLKLREKGWLVVYDPFAQAIHHESVSRGDEYTKEKAERFRKEAAFMKAAWPDYYEQGDPFYNPNLSLKRWDYSLSDD</sequence>
<reference evidence="2 3" key="1">
    <citation type="submission" date="2019-08" db="EMBL/GenBank/DDBJ databases">
        <title>In-depth cultivation of the pig gut microbiome towards novel bacterial diversity and tailored functional studies.</title>
        <authorList>
            <person name="Wylensek D."/>
            <person name="Hitch T.C.A."/>
            <person name="Clavel T."/>
        </authorList>
    </citation>
    <scope>NUCLEOTIDE SEQUENCE [LARGE SCALE GENOMIC DNA]</scope>
    <source>
        <strain evidence="2 3">Oil+RF-744-WCA-WT-11</strain>
    </source>
</reference>
<evidence type="ECO:0000259" key="1">
    <source>
        <dbReference type="Pfam" id="PF00535"/>
    </source>
</evidence>
<organism evidence="2 3">
    <name type="scientific">Porcincola intestinalis</name>
    <dbReference type="NCBI Taxonomy" id="2606632"/>
    <lineage>
        <taxon>Bacteria</taxon>
        <taxon>Bacillati</taxon>
        <taxon>Bacillota</taxon>
        <taxon>Clostridia</taxon>
        <taxon>Lachnospirales</taxon>
        <taxon>Lachnospiraceae</taxon>
        <taxon>Porcincola</taxon>
    </lineage>
</organism>
<dbReference type="PANTHER" id="PTHR43179">
    <property type="entry name" value="RHAMNOSYLTRANSFERASE WBBL"/>
    <property type="match status" value="1"/>
</dbReference>
<name>A0A6L5X5D2_9FIRM</name>
<keyword evidence="3" id="KW-1185">Reference proteome</keyword>
<keyword evidence="2" id="KW-0808">Transferase</keyword>
<dbReference type="RefSeq" id="WP_154524592.1">
    <property type="nucleotide sequence ID" value="NZ_VULZ01000005.1"/>
</dbReference>
<dbReference type="SUPFAM" id="SSF53448">
    <property type="entry name" value="Nucleotide-diphospho-sugar transferases"/>
    <property type="match status" value="2"/>
</dbReference>
<accession>A0A6L5X5D2</accession>
<dbReference type="AlphaFoldDB" id="A0A6L5X5D2"/>
<dbReference type="InterPro" id="IPR001173">
    <property type="entry name" value="Glyco_trans_2-like"/>
</dbReference>
<dbReference type="Pfam" id="PF00535">
    <property type="entry name" value="Glycos_transf_2"/>
    <property type="match status" value="2"/>
</dbReference>
<proteinExistence type="predicted"/>
<protein>
    <submittedName>
        <fullName evidence="2">Glycosyltransferase family 2 protein</fullName>
    </submittedName>
</protein>